<comment type="caution">
    <text evidence="1">The sequence shown here is derived from an EMBL/GenBank/DDBJ whole genome shotgun (WGS) entry which is preliminary data.</text>
</comment>
<evidence type="ECO:0000313" key="1">
    <source>
        <dbReference type="EMBL" id="KIL32061.1"/>
    </source>
</evidence>
<gene>
    <name evidence="1" type="ORF">B4067_2334</name>
</gene>
<dbReference type="EMBL" id="JSXS01000040">
    <property type="protein sequence ID" value="KIL32061.1"/>
    <property type="molecule type" value="Genomic_DNA"/>
</dbReference>
<dbReference type="AlphaFoldDB" id="A0ABD3ZVC4"/>
<protein>
    <submittedName>
        <fullName evidence="1">Uncharacterized protein</fullName>
    </submittedName>
</protein>
<accession>A0ABD3ZVC4</accession>
<name>A0ABD3ZVC4_BACIU</name>
<reference evidence="1 2" key="1">
    <citation type="submission" date="2014-11" db="EMBL/GenBank/DDBJ databases">
        <title>Draft Genome Sequences of Nine Bacillus subtilis Strains that Form Spores with High Heat-Resistance.</title>
        <authorList>
            <person name="Krawcyk A.O."/>
            <person name="Berendsen E.M."/>
            <person name="de Jong A."/>
            <person name="Holsappel S."/>
            <person name="Eijlander R.T."/>
            <person name="Wells-Bennik M."/>
            <person name="Kuipers O.P."/>
        </authorList>
    </citation>
    <scope>NUCLEOTIDE SEQUENCE [LARGE SCALE GENOMIC DNA]</scope>
    <source>
        <strain evidence="1 2">B4067</strain>
    </source>
</reference>
<sequence>MGLSSILTLNKKTVLYRKGMNYLMDGNLAMADYIVWETELGNNIGMDIVTYMEQHGVSRGEAEKAILPLYEEELKALENKSH</sequence>
<dbReference type="Proteomes" id="UP000031970">
    <property type="component" value="Unassembled WGS sequence"/>
</dbReference>
<evidence type="ECO:0000313" key="2">
    <source>
        <dbReference type="Proteomes" id="UP000031970"/>
    </source>
</evidence>
<organism evidence="1 2">
    <name type="scientific">Bacillus subtilis subsp. subtilis</name>
    <dbReference type="NCBI Taxonomy" id="135461"/>
    <lineage>
        <taxon>Bacteria</taxon>
        <taxon>Bacillati</taxon>
        <taxon>Bacillota</taxon>
        <taxon>Bacilli</taxon>
        <taxon>Bacillales</taxon>
        <taxon>Bacillaceae</taxon>
        <taxon>Bacillus</taxon>
    </lineage>
</organism>
<proteinExistence type="predicted"/>